<dbReference type="KEGG" id="kme:H0A61_02984"/>
<organism evidence="10 11">
    <name type="scientific">Koleobacter methoxysyntrophicus</name>
    <dbReference type="NCBI Taxonomy" id="2751313"/>
    <lineage>
        <taxon>Bacteria</taxon>
        <taxon>Bacillati</taxon>
        <taxon>Bacillota</taxon>
        <taxon>Clostridia</taxon>
        <taxon>Koleobacterales</taxon>
        <taxon>Koleobacteraceae</taxon>
        <taxon>Koleobacter</taxon>
    </lineage>
</organism>
<dbReference type="PANTHER" id="PTHR30012:SF0">
    <property type="entry name" value="TYPE II SECRETION SYSTEM PROTEIN F-RELATED"/>
    <property type="match status" value="1"/>
</dbReference>
<comment type="similarity">
    <text evidence="2">Belongs to the GSP F family.</text>
</comment>
<gene>
    <name evidence="10" type="primary">epsF_2</name>
    <name evidence="10" type="ORF">H0A61_02984</name>
</gene>
<reference evidence="10" key="1">
    <citation type="submission" date="2020-07" db="EMBL/GenBank/DDBJ databases">
        <title>Koleobacter methoxysyntrophicus gen. nov., sp. nov., a novel anaerobic bacterium isolated from deep subsurface oil field and proposal of Koleobacterales ord. nov. in the phylum Firmicutes.</title>
        <authorList>
            <person name="Sakamoto S."/>
            <person name="Tamaki H."/>
        </authorList>
    </citation>
    <scope>NUCLEOTIDE SEQUENCE</scope>
    <source>
        <strain evidence="10">NRmbB1</strain>
    </source>
</reference>
<feature type="transmembrane region" description="Helical" evidence="8">
    <location>
        <begin position="505"/>
        <end position="526"/>
    </location>
</feature>
<dbReference type="InterPro" id="IPR018076">
    <property type="entry name" value="T2SS_GspF_dom"/>
</dbReference>
<keyword evidence="5 8" id="KW-0812">Transmembrane</keyword>
<name>A0A8A0RRF2_9FIRM</name>
<feature type="transmembrane region" description="Helical" evidence="8">
    <location>
        <begin position="297"/>
        <end position="320"/>
    </location>
</feature>
<evidence type="ECO:0000313" key="11">
    <source>
        <dbReference type="Proteomes" id="UP000662904"/>
    </source>
</evidence>
<comment type="subcellular location">
    <subcellularLocation>
        <location evidence="1">Cell inner membrane</location>
        <topology evidence="1">Multi-pass membrane protein</topology>
    </subcellularLocation>
</comment>
<keyword evidence="3" id="KW-1003">Cell membrane</keyword>
<proteinExistence type="inferred from homology"/>
<evidence type="ECO:0000256" key="6">
    <source>
        <dbReference type="ARBA" id="ARBA00022989"/>
    </source>
</evidence>
<feature type="transmembrane region" description="Helical" evidence="8">
    <location>
        <begin position="340"/>
        <end position="366"/>
    </location>
</feature>
<dbReference type="InterPro" id="IPR003004">
    <property type="entry name" value="GspF/PilC"/>
</dbReference>
<evidence type="ECO:0000256" key="2">
    <source>
        <dbReference type="ARBA" id="ARBA00005745"/>
    </source>
</evidence>
<evidence type="ECO:0000256" key="8">
    <source>
        <dbReference type="SAM" id="Phobius"/>
    </source>
</evidence>
<feature type="transmembrane region" description="Helical" evidence="8">
    <location>
        <begin position="387"/>
        <end position="410"/>
    </location>
</feature>
<dbReference type="GO" id="GO:0005886">
    <property type="term" value="C:plasma membrane"/>
    <property type="evidence" value="ECO:0007669"/>
    <property type="project" value="UniProtKB-SubCell"/>
</dbReference>
<keyword evidence="11" id="KW-1185">Reference proteome</keyword>
<dbReference type="FunFam" id="1.20.81.30:FF:000001">
    <property type="entry name" value="Type II secretion system protein F"/>
    <property type="match status" value="1"/>
</dbReference>
<feature type="domain" description="Type II secretion system protein GspF" evidence="9">
    <location>
        <begin position="198"/>
        <end position="321"/>
    </location>
</feature>
<keyword evidence="7 8" id="KW-0472">Membrane</keyword>
<evidence type="ECO:0000259" key="9">
    <source>
        <dbReference type="Pfam" id="PF00482"/>
    </source>
</evidence>
<evidence type="ECO:0000256" key="1">
    <source>
        <dbReference type="ARBA" id="ARBA00004429"/>
    </source>
</evidence>
<dbReference type="PANTHER" id="PTHR30012">
    <property type="entry name" value="GENERAL SECRETION PATHWAY PROTEIN"/>
    <property type="match status" value="1"/>
</dbReference>
<dbReference type="AlphaFoldDB" id="A0A8A0RRF2"/>
<evidence type="ECO:0000256" key="4">
    <source>
        <dbReference type="ARBA" id="ARBA00022519"/>
    </source>
</evidence>
<sequence length="536" mass="58531">MLAVWRKNRKKSHQKKYVYRGYNSEKEAVSGIIEASAPGDAVRRLKSNGVTAVVYLKPVKEYALLKKLAVPALKLAAGIKRFKKSAGLVLQSAASLGAIKNSELLTALNKSAGSISSGDRIKIFLEEDITIGAPDGGDTGEHAIEKPAPGRDILNEKSAVSPKPRRPGITDGRKIPWERIRRRDTKNARISLREVRQFMKQLAVLLSSGVSLSRALVILKDGTRSRRFRGLIQQVLDDVSAGNSLSYALSRYPKQFNDLCLALVAVGETSGTLSTCLFDAADFLETQEKTLRSIKGAMAYPVIILVVVTVMLVAGSQFFIPMFADLFADLGAELPRFTRMVFAAAGLIKYIVPAVVLGFAGINLLLGRIKPLGEKYIRIRDEILLKLPLTRGFVLTGSLFYFSHIMGLMLKNGVRMIDSLMMSARTVPSAVVRAGIEDAAETVLEGVELSKALSRYSFFDSMFCSMVNTGEESGRLDYVLNYMASLYSEQLKTAVNNAIQMLQPVMILAVAAVVIPVVLAVFIPLLDLTSGQFMQG</sequence>
<dbReference type="InterPro" id="IPR042094">
    <property type="entry name" value="T2SS_GspF_sf"/>
</dbReference>
<dbReference type="Proteomes" id="UP000662904">
    <property type="component" value="Chromosome"/>
</dbReference>
<keyword evidence="4" id="KW-0997">Cell inner membrane</keyword>
<dbReference type="PRINTS" id="PR00812">
    <property type="entry name" value="BCTERIALGSPF"/>
</dbReference>
<keyword evidence="6 8" id="KW-1133">Transmembrane helix</keyword>
<dbReference type="Pfam" id="PF00482">
    <property type="entry name" value="T2SSF"/>
    <property type="match status" value="2"/>
</dbReference>
<protein>
    <submittedName>
        <fullName evidence="10">Type II secretion system protein F</fullName>
    </submittedName>
</protein>
<feature type="domain" description="Type II secretion system protein GspF" evidence="9">
    <location>
        <begin position="402"/>
        <end position="524"/>
    </location>
</feature>
<dbReference type="Gene3D" id="1.20.81.30">
    <property type="entry name" value="Type II secretion system (T2SS), domain F"/>
    <property type="match status" value="2"/>
</dbReference>
<accession>A0A8A0RRF2</accession>
<evidence type="ECO:0000256" key="3">
    <source>
        <dbReference type="ARBA" id="ARBA00022475"/>
    </source>
</evidence>
<evidence type="ECO:0000256" key="5">
    <source>
        <dbReference type="ARBA" id="ARBA00022692"/>
    </source>
</evidence>
<evidence type="ECO:0000256" key="7">
    <source>
        <dbReference type="ARBA" id="ARBA00023136"/>
    </source>
</evidence>
<evidence type="ECO:0000313" key="10">
    <source>
        <dbReference type="EMBL" id="QSQ10574.1"/>
    </source>
</evidence>
<dbReference type="EMBL" id="CP059066">
    <property type="protein sequence ID" value="QSQ10574.1"/>
    <property type="molecule type" value="Genomic_DNA"/>
</dbReference>